<keyword evidence="6" id="KW-1185">Reference proteome</keyword>
<evidence type="ECO:0000259" key="4">
    <source>
        <dbReference type="PROSITE" id="PS50801"/>
    </source>
</evidence>
<dbReference type="Gene3D" id="3.30.750.24">
    <property type="entry name" value="STAS domain"/>
    <property type="match status" value="1"/>
</dbReference>
<feature type="domain" description="STAS" evidence="4">
    <location>
        <begin position="22"/>
        <end position="120"/>
    </location>
</feature>
<comment type="caution">
    <text evidence="5">The sequence shown here is derived from an EMBL/GenBank/DDBJ whole genome shotgun (WGS) entry which is preliminary data.</text>
</comment>
<evidence type="ECO:0000256" key="2">
    <source>
        <dbReference type="RuleBase" id="RU003749"/>
    </source>
</evidence>
<proteinExistence type="inferred from homology"/>
<protein>
    <recommendedName>
        <fullName evidence="2">Anti-sigma factor antagonist</fullName>
    </recommendedName>
</protein>
<comment type="similarity">
    <text evidence="1 2">Belongs to the anti-sigma-factor antagonist family.</text>
</comment>
<dbReference type="PANTHER" id="PTHR33495">
    <property type="entry name" value="ANTI-SIGMA FACTOR ANTAGONIST TM_1081-RELATED-RELATED"/>
    <property type="match status" value="1"/>
</dbReference>
<dbReference type="SUPFAM" id="SSF52091">
    <property type="entry name" value="SpoIIaa-like"/>
    <property type="match status" value="1"/>
</dbReference>
<gene>
    <name evidence="5" type="ORF">GCM10010302_66530</name>
</gene>
<name>A0ABN0VV60_9ACTN</name>
<accession>A0ABN0VV60</accession>
<feature type="compositionally biased region" description="Basic and acidic residues" evidence="3">
    <location>
        <begin position="1"/>
        <end position="15"/>
    </location>
</feature>
<dbReference type="InterPro" id="IPR002645">
    <property type="entry name" value="STAS_dom"/>
</dbReference>
<dbReference type="EMBL" id="BAAABV010000028">
    <property type="protein sequence ID" value="GAA0318170.1"/>
    <property type="molecule type" value="Genomic_DNA"/>
</dbReference>
<dbReference type="PANTHER" id="PTHR33495:SF2">
    <property type="entry name" value="ANTI-SIGMA FACTOR ANTAGONIST TM_1081-RELATED"/>
    <property type="match status" value="1"/>
</dbReference>
<dbReference type="RefSeq" id="WP_344167521.1">
    <property type="nucleotide sequence ID" value="NZ_BAAABV010000028.1"/>
</dbReference>
<dbReference type="InterPro" id="IPR036513">
    <property type="entry name" value="STAS_dom_sf"/>
</dbReference>
<dbReference type="Proteomes" id="UP001501867">
    <property type="component" value="Unassembled WGS sequence"/>
</dbReference>
<feature type="region of interest" description="Disordered" evidence="3">
    <location>
        <begin position="1"/>
        <end position="20"/>
    </location>
</feature>
<evidence type="ECO:0000256" key="1">
    <source>
        <dbReference type="ARBA" id="ARBA00009013"/>
    </source>
</evidence>
<evidence type="ECO:0000313" key="5">
    <source>
        <dbReference type="EMBL" id="GAA0318170.1"/>
    </source>
</evidence>
<reference evidence="5 6" key="1">
    <citation type="journal article" date="2019" name="Int. J. Syst. Evol. Microbiol.">
        <title>The Global Catalogue of Microorganisms (GCM) 10K type strain sequencing project: providing services to taxonomists for standard genome sequencing and annotation.</title>
        <authorList>
            <consortium name="The Broad Institute Genomics Platform"/>
            <consortium name="The Broad Institute Genome Sequencing Center for Infectious Disease"/>
            <person name="Wu L."/>
            <person name="Ma J."/>
        </authorList>
    </citation>
    <scope>NUCLEOTIDE SEQUENCE [LARGE SCALE GENOMIC DNA]</scope>
    <source>
        <strain evidence="5 6">JCM 4505</strain>
    </source>
</reference>
<dbReference type="PROSITE" id="PS50801">
    <property type="entry name" value="STAS"/>
    <property type="match status" value="1"/>
</dbReference>
<evidence type="ECO:0000256" key="3">
    <source>
        <dbReference type="SAM" id="MobiDB-lite"/>
    </source>
</evidence>
<organism evidence="5 6">
    <name type="scientific">Streptomyces polychromogenes</name>
    <dbReference type="NCBI Taxonomy" id="67342"/>
    <lineage>
        <taxon>Bacteria</taxon>
        <taxon>Bacillati</taxon>
        <taxon>Actinomycetota</taxon>
        <taxon>Actinomycetes</taxon>
        <taxon>Kitasatosporales</taxon>
        <taxon>Streptomycetaceae</taxon>
        <taxon>Streptomyces</taxon>
    </lineage>
</organism>
<dbReference type="InterPro" id="IPR003658">
    <property type="entry name" value="Anti-sigma_ant"/>
</dbReference>
<dbReference type="CDD" id="cd07043">
    <property type="entry name" value="STAS_anti-anti-sigma_factors"/>
    <property type="match status" value="1"/>
</dbReference>
<dbReference type="NCBIfam" id="TIGR00377">
    <property type="entry name" value="ant_ant_sig"/>
    <property type="match status" value="1"/>
</dbReference>
<dbReference type="Pfam" id="PF01740">
    <property type="entry name" value="STAS"/>
    <property type="match status" value="1"/>
</dbReference>
<evidence type="ECO:0000313" key="6">
    <source>
        <dbReference type="Proteomes" id="UP001501867"/>
    </source>
</evidence>
<sequence>MSSEFDVRAGDRAGDGDGPAPVVVHVTGEIDIRHAGELESMVTAALSGARSATSVIVDLTNSSFCDSAGLSALIRAREAALRTGGTLSLAAPSHQMLRLLDLTGTAGLFPVRPAVGPPPR</sequence>